<gene>
    <name evidence="14" type="ORF">GHO30_30035</name>
</gene>
<comment type="similarity">
    <text evidence="11">Belongs to the TonB-dependent receptor family.</text>
</comment>
<feature type="non-terminal residue" evidence="14">
    <location>
        <position position="201"/>
    </location>
</feature>
<dbReference type="GO" id="GO:0009279">
    <property type="term" value="C:cell outer membrane"/>
    <property type="evidence" value="ECO:0007669"/>
    <property type="project" value="UniProtKB-SubCell"/>
</dbReference>
<dbReference type="InterPro" id="IPR036942">
    <property type="entry name" value="Beta-barrel_TonB_sf"/>
</dbReference>
<keyword evidence="2 11" id="KW-0813">Transport</keyword>
<sequence length="201" mass="21418">MSSALFIQPLRRPLGWRANVLTQAMALGLSSQMCTAYAADYQPQASAEAIELAPLTVSARLSQESAKGIPFGLSVIDGKTLETRRLRTLEDALRTTPGVDVNSWGGANDANVRIRGVGSLNQMSMDDGSVVLNMDGVPMSVRNAALATLDVQQVEVLKGPQGTLLGRNSEAGAINVTTRKPTRELEGYVRGEVGNQGQFMT</sequence>
<accession>A0A7X1YFU0</accession>
<evidence type="ECO:0000256" key="3">
    <source>
        <dbReference type="ARBA" id="ARBA00022452"/>
    </source>
</evidence>
<evidence type="ECO:0000256" key="5">
    <source>
        <dbReference type="ARBA" id="ARBA00022692"/>
    </source>
</evidence>
<comment type="subcellular location">
    <subcellularLocation>
        <location evidence="1 11">Cell outer membrane</location>
        <topology evidence="1 11">Multi-pass membrane protein</topology>
    </subcellularLocation>
</comment>
<keyword evidence="7" id="KW-0406">Ion transport</keyword>
<evidence type="ECO:0000256" key="2">
    <source>
        <dbReference type="ARBA" id="ARBA00022448"/>
    </source>
</evidence>
<keyword evidence="8" id="KW-0798">TonB box</keyword>
<evidence type="ECO:0000256" key="9">
    <source>
        <dbReference type="ARBA" id="ARBA00023136"/>
    </source>
</evidence>
<evidence type="ECO:0000313" key="14">
    <source>
        <dbReference type="EMBL" id="MQU35535.1"/>
    </source>
</evidence>
<keyword evidence="14" id="KW-0675">Receptor</keyword>
<feature type="signal peptide" evidence="12">
    <location>
        <begin position="1"/>
        <end position="38"/>
    </location>
</feature>
<reference evidence="14 15" key="1">
    <citation type="submission" date="2019-10" db="EMBL/GenBank/DDBJ databases">
        <title>Evaluation of single-gene subtyping targets for Pseudomonas.</title>
        <authorList>
            <person name="Reichler S.J."/>
            <person name="Orsi R.H."/>
            <person name="Wiedmann M."/>
            <person name="Martin N.H."/>
            <person name="Murphy S.I."/>
        </authorList>
    </citation>
    <scope>NUCLEOTIDE SEQUENCE [LARGE SCALE GENOMIC DNA]</scope>
    <source>
        <strain evidence="14 15">FSL R10-2107</strain>
    </source>
</reference>
<evidence type="ECO:0000256" key="10">
    <source>
        <dbReference type="ARBA" id="ARBA00023237"/>
    </source>
</evidence>
<dbReference type="RefSeq" id="WP_153364284.1">
    <property type="nucleotide sequence ID" value="NZ_WIVX01000421.1"/>
</dbReference>
<keyword evidence="4" id="KW-0410">Iron transport</keyword>
<dbReference type="GO" id="GO:0006826">
    <property type="term" value="P:iron ion transport"/>
    <property type="evidence" value="ECO:0007669"/>
    <property type="project" value="UniProtKB-KW"/>
</dbReference>
<evidence type="ECO:0000259" key="13">
    <source>
        <dbReference type="Pfam" id="PF07715"/>
    </source>
</evidence>
<organism evidence="14 15">
    <name type="scientific">Pseudomonas helleri</name>
    <dbReference type="NCBI Taxonomy" id="1608996"/>
    <lineage>
        <taxon>Bacteria</taxon>
        <taxon>Pseudomonadati</taxon>
        <taxon>Pseudomonadota</taxon>
        <taxon>Gammaproteobacteria</taxon>
        <taxon>Pseudomonadales</taxon>
        <taxon>Pseudomonadaceae</taxon>
        <taxon>Pseudomonas</taxon>
    </lineage>
</organism>
<dbReference type="AlphaFoldDB" id="A0A7X1YFU0"/>
<proteinExistence type="inferred from homology"/>
<dbReference type="PANTHER" id="PTHR32552:SF81">
    <property type="entry name" value="TONB-DEPENDENT OUTER MEMBRANE RECEPTOR"/>
    <property type="match status" value="1"/>
</dbReference>
<name>A0A7X1YFU0_9PSED</name>
<dbReference type="PANTHER" id="PTHR32552">
    <property type="entry name" value="FERRICHROME IRON RECEPTOR-RELATED"/>
    <property type="match status" value="1"/>
</dbReference>
<dbReference type="PROSITE" id="PS52016">
    <property type="entry name" value="TONB_DEPENDENT_REC_3"/>
    <property type="match status" value="1"/>
</dbReference>
<evidence type="ECO:0000313" key="15">
    <source>
        <dbReference type="Proteomes" id="UP000470186"/>
    </source>
</evidence>
<feature type="chain" id="PRO_5030719212" evidence="12">
    <location>
        <begin position="39"/>
        <end position="201"/>
    </location>
</feature>
<evidence type="ECO:0000256" key="1">
    <source>
        <dbReference type="ARBA" id="ARBA00004571"/>
    </source>
</evidence>
<keyword evidence="15" id="KW-1185">Reference proteome</keyword>
<keyword evidence="12" id="KW-0732">Signal</keyword>
<protein>
    <submittedName>
        <fullName evidence="14">TonB-dependent receptor plug domain-containing protein</fullName>
    </submittedName>
</protein>
<evidence type="ECO:0000256" key="11">
    <source>
        <dbReference type="PROSITE-ProRule" id="PRU01360"/>
    </source>
</evidence>
<evidence type="ECO:0000256" key="7">
    <source>
        <dbReference type="ARBA" id="ARBA00023065"/>
    </source>
</evidence>
<evidence type="ECO:0000256" key="6">
    <source>
        <dbReference type="ARBA" id="ARBA00023004"/>
    </source>
</evidence>
<dbReference type="Gene3D" id="2.40.170.20">
    <property type="entry name" value="TonB-dependent receptor, beta-barrel domain"/>
    <property type="match status" value="1"/>
</dbReference>
<evidence type="ECO:0000256" key="8">
    <source>
        <dbReference type="ARBA" id="ARBA00023077"/>
    </source>
</evidence>
<dbReference type="InterPro" id="IPR012910">
    <property type="entry name" value="Plug_dom"/>
</dbReference>
<evidence type="ECO:0000256" key="4">
    <source>
        <dbReference type="ARBA" id="ARBA00022496"/>
    </source>
</evidence>
<dbReference type="Pfam" id="PF07715">
    <property type="entry name" value="Plug"/>
    <property type="match status" value="1"/>
</dbReference>
<keyword evidence="6" id="KW-0408">Iron</keyword>
<dbReference type="EMBL" id="WIVX01000421">
    <property type="protein sequence ID" value="MQU35535.1"/>
    <property type="molecule type" value="Genomic_DNA"/>
</dbReference>
<comment type="caution">
    <text evidence="14">The sequence shown here is derived from an EMBL/GenBank/DDBJ whole genome shotgun (WGS) entry which is preliminary data.</text>
</comment>
<keyword evidence="10 11" id="KW-0998">Cell outer membrane</keyword>
<evidence type="ECO:0000256" key="12">
    <source>
        <dbReference type="SAM" id="SignalP"/>
    </source>
</evidence>
<keyword evidence="9 11" id="KW-0472">Membrane</keyword>
<dbReference type="Proteomes" id="UP000470186">
    <property type="component" value="Unassembled WGS sequence"/>
</dbReference>
<keyword evidence="5 11" id="KW-0812">Transmembrane</keyword>
<feature type="domain" description="TonB-dependent receptor plug" evidence="13">
    <location>
        <begin position="68"/>
        <end position="172"/>
    </location>
</feature>
<keyword evidence="3 11" id="KW-1134">Transmembrane beta strand</keyword>
<dbReference type="InterPro" id="IPR039426">
    <property type="entry name" value="TonB-dep_rcpt-like"/>
</dbReference>
<dbReference type="SUPFAM" id="SSF56935">
    <property type="entry name" value="Porins"/>
    <property type="match status" value="1"/>
</dbReference>